<dbReference type="EMBL" id="JAHRHJ020000007">
    <property type="protein sequence ID" value="KAH9309465.1"/>
    <property type="molecule type" value="Genomic_DNA"/>
</dbReference>
<sequence>MEPKNPISTPKKGKDKGKQQETNTHTNEEWYAKMQYPNAVMVVKEWESHLKNMSVNDYNH</sequence>
<organism evidence="2 3">
    <name type="scientific">Taxus chinensis</name>
    <name type="common">Chinese yew</name>
    <name type="synonym">Taxus wallichiana var. chinensis</name>
    <dbReference type="NCBI Taxonomy" id="29808"/>
    <lineage>
        <taxon>Eukaryota</taxon>
        <taxon>Viridiplantae</taxon>
        <taxon>Streptophyta</taxon>
        <taxon>Embryophyta</taxon>
        <taxon>Tracheophyta</taxon>
        <taxon>Spermatophyta</taxon>
        <taxon>Pinopsida</taxon>
        <taxon>Pinidae</taxon>
        <taxon>Conifers II</taxon>
        <taxon>Cupressales</taxon>
        <taxon>Taxaceae</taxon>
        <taxon>Taxus</taxon>
    </lineage>
</organism>
<proteinExistence type="predicted"/>
<dbReference type="AlphaFoldDB" id="A0AA38FS79"/>
<protein>
    <submittedName>
        <fullName evidence="2">Uncharacterized protein</fullName>
    </submittedName>
</protein>
<evidence type="ECO:0000313" key="3">
    <source>
        <dbReference type="Proteomes" id="UP000824469"/>
    </source>
</evidence>
<accession>A0AA38FS79</accession>
<comment type="caution">
    <text evidence="2">The sequence shown here is derived from an EMBL/GenBank/DDBJ whole genome shotgun (WGS) entry which is preliminary data.</text>
</comment>
<feature type="region of interest" description="Disordered" evidence="1">
    <location>
        <begin position="1"/>
        <end position="28"/>
    </location>
</feature>
<name>A0AA38FS79_TAXCH</name>
<reference evidence="2 3" key="1">
    <citation type="journal article" date="2021" name="Nat. Plants">
        <title>The Taxus genome provides insights into paclitaxel biosynthesis.</title>
        <authorList>
            <person name="Xiong X."/>
            <person name="Gou J."/>
            <person name="Liao Q."/>
            <person name="Li Y."/>
            <person name="Zhou Q."/>
            <person name="Bi G."/>
            <person name="Li C."/>
            <person name="Du R."/>
            <person name="Wang X."/>
            <person name="Sun T."/>
            <person name="Guo L."/>
            <person name="Liang H."/>
            <person name="Lu P."/>
            <person name="Wu Y."/>
            <person name="Zhang Z."/>
            <person name="Ro D.K."/>
            <person name="Shang Y."/>
            <person name="Huang S."/>
            <person name="Yan J."/>
        </authorList>
    </citation>
    <scope>NUCLEOTIDE SEQUENCE [LARGE SCALE GENOMIC DNA]</scope>
    <source>
        <strain evidence="2">Ta-2019</strain>
    </source>
</reference>
<gene>
    <name evidence="2" type="ORF">KI387_037376</name>
</gene>
<evidence type="ECO:0000256" key="1">
    <source>
        <dbReference type="SAM" id="MobiDB-lite"/>
    </source>
</evidence>
<dbReference type="Proteomes" id="UP000824469">
    <property type="component" value="Unassembled WGS sequence"/>
</dbReference>
<evidence type="ECO:0000313" key="2">
    <source>
        <dbReference type="EMBL" id="KAH9309465.1"/>
    </source>
</evidence>
<keyword evidence="3" id="KW-1185">Reference proteome</keyword>
<feature type="non-terminal residue" evidence="2">
    <location>
        <position position="60"/>
    </location>
</feature>